<evidence type="ECO:0000256" key="2">
    <source>
        <dbReference type="ARBA" id="ARBA00022448"/>
    </source>
</evidence>
<evidence type="ECO:0000256" key="1">
    <source>
        <dbReference type="ARBA" id="ARBA00004236"/>
    </source>
</evidence>
<dbReference type="AlphaFoldDB" id="A0A0U3W544"/>
<evidence type="ECO:0000313" key="7">
    <source>
        <dbReference type="EMBL" id="ALX48290.1"/>
    </source>
</evidence>
<dbReference type="EMBL" id="CP013862">
    <property type="protein sequence ID" value="ALX48290.1"/>
    <property type="molecule type" value="Genomic_DNA"/>
</dbReference>
<dbReference type="GO" id="GO:0043190">
    <property type="term" value="C:ATP-binding cassette (ABC) transporter complex"/>
    <property type="evidence" value="ECO:0007669"/>
    <property type="project" value="InterPro"/>
</dbReference>
<dbReference type="SUPFAM" id="SSF53850">
    <property type="entry name" value="Periplasmic binding protein-like II"/>
    <property type="match status" value="1"/>
</dbReference>
<dbReference type="CDD" id="cd13639">
    <property type="entry name" value="PBP2_OpuAC_like"/>
    <property type="match status" value="1"/>
</dbReference>
<proteinExistence type="predicted"/>
<organism evidence="7 8">
    <name type="scientific">Lentibacillus amyloliquefaciens</name>
    <dbReference type="NCBI Taxonomy" id="1472767"/>
    <lineage>
        <taxon>Bacteria</taxon>
        <taxon>Bacillati</taxon>
        <taxon>Bacillota</taxon>
        <taxon>Bacilli</taxon>
        <taxon>Bacillales</taxon>
        <taxon>Bacillaceae</taxon>
        <taxon>Lentibacillus</taxon>
    </lineage>
</organism>
<gene>
    <name evidence="7" type="ORF">AOX59_06515</name>
</gene>
<dbReference type="PROSITE" id="PS51257">
    <property type="entry name" value="PROKAR_LIPOPROTEIN"/>
    <property type="match status" value="1"/>
</dbReference>
<dbReference type="GO" id="GO:0005275">
    <property type="term" value="F:amine transmembrane transporter activity"/>
    <property type="evidence" value="ECO:0007669"/>
    <property type="project" value="TreeGrafter"/>
</dbReference>
<dbReference type="KEGG" id="lao:AOX59_06515"/>
<dbReference type="InterPro" id="IPR007210">
    <property type="entry name" value="ABC_Gly_betaine_transp_sub-bd"/>
</dbReference>
<keyword evidence="3" id="KW-1003">Cell membrane</keyword>
<evidence type="ECO:0000256" key="5">
    <source>
        <dbReference type="SAM" id="SignalP"/>
    </source>
</evidence>
<keyword evidence="8" id="KW-1185">Reference proteome</keyword>
<dbReference type="STRING" id="1472767.AOX59_06515"/>
<dbReference type="GO" id="GO:0015226">
    <property type="term" value="F:carnitine transmembrane transporter activity"/>
    <property type="evidence" value="ECO:0007669"/>
    <property type="project" value="TreeGrafter"/>
</dbReference>
<dbReference type="Gene3D" id="3.40.190.100">
    <property type="entry name" value="Glycine betaine-binding periplasmic protein, domain 2"/>
    <property type="match status" value="1"/>
</dbReference>
<feature type="signal peptide" evidence="5">
    <location>
        <begin position="1"/>
        <end position="21"/>
    </location>
</feature>
<evidence type="ECO:0000256" key="4">
    <source>
        <dbReference type="ARBA" id="ARBA00023136"/>
    </source>
</evidence>
<protein>
    <submittedName>
        <fullName evidence="7">Glycine/betaine ABC transporter permease</fullName>
    </submittedName>
</protein>
<keyword evidence="2" id="KW-0813">Transport</keyword>
<comment type="subcellular location">
    <subcellularLocation>
        <location evidence="1">Cell membrane</location>
    </subcellularLocation>
</comment>
<evidence type="ECO:0000259" key="6">
    <source>
        <dbReference type="Pfam" id="PF04069"/>
    </source>
</evidence>
<evidence type="ECO:0000256" key="3">
    <source>
        <dbReference type="ARBA" id="ARBA00022475"/>
    </source>
</evidence>
<dbReference type="OrthoDB" id="9787902at2"/>
<reference evidence="7 8" key="1">
    <citation type="submission" date="2016-01" db="EMBL/GenBank/DDBJ databases">
        <title>Complete genome sequence of strain Lentibacillus amyloliquefaciens LAM0015T isolated from saline sediment.</title>
        <authorList>
            <person name="Wang J.-L."/>
            <person name="He M.-X."/>
        </authorList>
    </citation>
    <scope>NUCLEOTIDE SEQUENCE [LARGE SCALE GENOMIC DNA]</scope>
    <source>
        <strain evidence="7 8">LAM0015</strain>
    </source>
</reference>
<accession>A0A0U3W544</accession>
<feature type="domain" description="ABC-type glycine betaine transport system substrate-binding" evidence="6">
    <location>
        <begin position="50"/>
        <end position="300"/>
    </location>
</feature>
<dbReference type="Proteomes" id="UP000050331">
    <property type="component" value="Chromosome"/>
</dbReference>
<dbReference type="RefSeq" id="WP_068443521.1">
    <property type="nucleotide sequence ID" value="NZ_CP013862.1"/>
</dbReference>
<name>A0A0U3W544_9BACI</name>
<dbReference type="PANTHER" id="PTHR47737:SF1">
    <property type="entry name" value="GLYCINE BETAINE_PROLINE BETAINE TRANSPORT SYSTEM PERMEASE PROTEIN PROW"/>
    <property type="match status" value="1"/>
</dbReference>
<sequence>MWKTYRFLGIIFIFLVCMMLAACGDGNDGNQENEGNNAADSNGNKELGEKSITLGTDSYVSNTSNTYVAKLMLEEIGYDAEINQTDVGVEYTGLSDGSTDAIVGAWLPTTHGSYWEEYKDDLEKINTVTEKVELGLAVPAYMEDINSIEDLANNTNNIGKKLEWTITGISPGAGEMKLMESEVMPGYGLNENWELLESSGAAMSAALSDAIDQEEPIVVTLWTPHWTFNEFDLKILDDPKGTFGEPDDVFSVAGKDFKEQSPAAYKFLEQFSIEKVDTQEMMLDIKEGMGEEAAAQKFIDNHPDLKEKWLEGF</sequence>
<feature type="chain" id="PRO_5038944501" evidence="5">
    <location>
        <begin position="22"/>
        <end position="313"/>
    </location>
</feature>
<keyword evidence="4" id="KW-0472">Membrane</keyword>
<dbReference type="Pfam" id="PF04069">
    <property type="entry name" value="OpuAC"/>
    <property type="match status" value="1"/>
</dbReference>
<keyword evidence="5" id="KW-0732">Signal</keyword>
<evidence type="ECO:0000313" key="8">
    <source>
        <dbReference type="Proteomes" id="UP000050331"/>
    </source>
</evidence>
<dbReference type="Gene3D" id="3.40.190.10">
    <property type="entry name" value="Periplasmic binding protein-like II"/>
    <property type="match status" value="1"/>
</dbReference>
<dbReference type="GO" id="GO:0031460">
    <property type="term" value="P:glycine betaine transport"/>
    <property type="evidence" value="ECO:0007669"/>
    <property type="project" value="TreeGrafter"/>
</dbReference>
<dbReference type="GO" id="GO:0015871">
    <property type="term" value="P:choline transport"/>
    <property type="evidence" value="ECO:0007669"/>
    <property type="project" value="TreeGrafter"/>
</dbReference>
<dbReference type="PANTHER" id="PTHR47737">
    <property type="entry name" value="GLYCINE BETAINE/PROLINE BETAINE TRANSPORT SYSTEM PERMEASE PROTEIN PROW"/>
    <property type="match status" value="1"/>
</dbReference>